<keyword evidence="2" id="KW-0812">Transmembrane</keyword>
<keyword evidence="2" id="KW-1133">Transmembrane helix</keyword>
<dbReference type="RefSeq" id="WP_264881338.1">
    <property type="nucleotide sequence ID" value="NZ_JAPDOB010000001.1"/>
</dbReference>
<comment type="caution">
    <text evidence="3">The sequence shown here is derived from an EMBL/GenBank/DDBJ whole genome shotgun (WGS) entry which is preliminary data.</text>
</comment>
<keyword evidence="4" id="KW-1185">Reference proteome</keyword>
<sequence>MLVLDGHLTGLQQRTPSMSDQRQQAAAEFRRILKVIVAITIGFTIAAITYLGATGELYVHMVVAVIGGVFISVVLGCGLFAAAFFNDKSSHDRSSTKLPQARQRGERGTI</sequence>
<proteinExistence type="predicted"/>
<evidence type="ECO:0000313" key="4">
    <source>
        <dbReference type="Proteomes" id="UP001526246"/>
    </source>
</evidence>
<evidence type="ECO:0000256" key="1">
    <source>
        <dbReference type="SAM" id="MobiDB-lite"/>
    </source>
</evidence>
<keyword evidence="2" id="KW-0472">Membrane</keyword>
<accession>A0ABT3JDQ0</accession>
<evidence type="ECO:0000256" key="2">
    <source>
        <dbReference type="SAM" id="Phobius"/>
    </source>
</evidence>
<feature type="transmembrane region" description="Helical" evidence="2">
    <location>
        <begin position="32"/>
        <end position="51"/>
    </location>
</feature>
<feature type="transmembrane region" description="Helical" evidence="2">
    <location>
        <begin position="57"/>
        <end position="85"/>
    </location>
</feature>
<protein>
    <submittedName>
        <fullName evidence="3">Uncharacterized protein</fullName>
    </submittedName>
</protein>
<feature type="region of interest" description="Disordered" evidence="1">
    <location>
        <begin position="89"/>
        <end position="110"/>
    </location>
</feature>
<name>A0ABT3JDQ0_9SPHN</name>
<gene>
    <name evidence="3" type="ORF">OMW55_05140</name>
</gene>
<dbReference type="Proteomes" id="UP001526246">
    <property type="component" value="Unassembled WGS sequence"/>
</dbReference>
<evidence type="ECO:0000313" key="3">
    <source>
        <dbReference type="EMBL" id="MCW3797192.1"/>
    </source>
</evidence>
<reference evidence="3 4" key="1">
    <citation type="submission" date="2022-10" db="EMBL/GenBank/DDBJ databases">
        <title>Sphingomonas sp.</title>
        <authorList>
            <person name="Jin C."/>
        </authorList>
    </citation>
    <scope>NUCLEOTIDE SEQUENCE [LARGE SCALE GENOMIC DNA]</scope>
    <source>
        <strain evidence="3 4">BN140010</strain>
    </source>
</reference>
<dbReference type="EMBL" id="JAPDOB010000001">
    <property type="protein sequence ID" value="MCW3797192.1"/>
    <property type="molecule type" value="Genomic_DNA"/>
</dbReference>
<organism evidence="3 4">
    <name type="scientific">Sphingomonas arvum</name>
    <dbReference type="NCBI Taxonomy" id="2992113"/>
    <lineage>
        <taxon>Bacteria</taxon>
        <taxon>Pseudomonadati</taxon>
        <taxon>Pseudomonadota</taxon>
        <taxon>Alphaproteobacteria</taxon>
        <taxon>Sphingomonadales</taxon>
        <taxon>Sphingomonadaceae</taxon>
        <taxon>Sphingomonas</taxon>
    </lineage>
</organism>